<dbReference type="AlphaFoldDB" id="S7QE60"/>
<dbReference type="KEGG" id="gtr:GLOTRDRAFT_127931"/>
<dbReference type="OrthoDB" id="433474at2759"/>
<evidence type="ECO:0000313" key="2">
    <source>
        <dbReference type="EMBL" id="EPQ57578.1"/>
    </source>
</evidence>
<sequence length="117" mass="12842">MTVITNYRLIPSVTFPGGSEDVLRALTWITTHLNDVGDVERIFIMGHSAGGVHVAGYLLKPSLYDVSIHVKGVILFSVPYEIPVINKTTADFRNAAEVYYAGAKKISVHQPLQPFAD</sequence>
<gene>
    <name evidence="2" type="ORF">GLOTRDRAFT_127931</name>
</gene>
<dbReference type="InterPro" id="IPR013094">
    <property type="entry name" value="AB_hydrolase_3"/>
</dbReference>
<keyword evidence="3" id="KW-1185">Reference proteome</keyword>
<dbReference type="InterPro" id="IPR050466">
    <property type="entry name" value="Carboxylest/Gibb_receptor"/>
</dbReference>
<feature type="domain" description="Alpha/beta hydrolase fold-3" evidence="1">
    <location>
        <begin position="3"/>
        <end position="77"/>
    </location>
</feature>
<name>S7QE60_GLOTA</name>
<dbReference type="EMBL" id="KB469299">
    <property type="protein sequence ID" value="EPQ57578.1"/>
    <property type="molecule type" value="Genomic_DNA"/>
</dbReference>
<protein>
    <recommendedName>
        <fullName evidence="1">Alpha/beta hydrolase fold-3 domain-containing protein</fullName>
    </recommendedName>
</protein>
<dbReference type="SUPFAM" id="SSF53474">
    <property type="entry name" value="alpha/beta-Hydrolases"/>
    <property type="match status" value="1"/>
</dbReference>
<dbReference type="Pfam" id="PF07859">
    <property type="entry name" value="Abhydrolase_3"/>
    <property type="match status" value="1"/>
</dbReference>
<accession>S7QE60</accession>
<dbReference type="GO" id="GO:0016787">
    <property type="term" value="F:hydrolase activity"/>
    <property type="evidence" value="ECO:0007669"/>
    <property type="project" value="InterPro"/>
</dbReference>
<dbReference type="GeneID" id="19301626"/>
<dbReference type="eggNOG" id="KOG1515">
    <property type="taxonomic scope" value="Eukaryota"/>
</dbReference>
<dbReference type="Gene3D" id="3.40.50.1820">
    <property type="entry name" value="alpha/beta hydrolase"/>
    <property type="match status" value="1"/>
</dbReference>
<dbReference type="InterPro" id="IPR029058">
    <property type="entry name" value="AB_hydrolase_fold"/>
</dbReference>
<evidence type="ECO:0000313" key="3">
    <source>
        <dbReference type="Proteomes" id="UP000030669"/>
    </source>
</evidence>
<dbReference type="Proteomes" id="UP000030669">
    <property type="component" value="Unassembled WGS sequence"/>
</dbReference>
<organism evidence="2 3">
    <name type="scientific">Gloeophyllum trabeum (strain ATCC 11539 / FP-39264 / Madison 617)</name>
    <name type="common">Brown rot fungus</name>
    <dbReference type="NCBI Taxonomy" id="670483"/>
    <lineage>
        <taxon>Eukaryota</taxon>
        <taxon>Fungi</taxon>
        <taxon>Dikarya</taxon>
        <taxon>Basidiomycota</taxon>
        <taxon>Agaricomycotina</taxon>
        <taxon>Agaricomycetes</taxon>
        <taxon>Gloeophyllales</taxon>
        <taxon>Gloeophyllaceae</taxon>
        <taxon>Gloeophyllum</taxon>
    </lineage>
</organism>
<dbReference type="RefSeq" id="XP_007864649.1">
    <property type="nucleotide sequence ID" value="XM_007866458.1"/>
</dbReference>
<reference evidence="2 3" key="1">
    <citation type="journal article" date="2012" name="Science">
        <title>The Paleozoic origin of enzymatic lignin decomposition reconstructed from 31 fungal genomes.</title>
        <authorList>
            <person name="Floudas D."/>
            <person name="Binder M."/>
            <person name="Riley R."/>
            <person name="Barry K."/>
            <person name="Blanchette R.A."/>
            <person name="Henrissat B."/>
            <person name="Martinez A.T."/>
            <person name="Otillar R."/>
            <person name="Spatafora J.W."/>
            <person name="Yadav J.S."/>
            <person name="Aerts A."/>
            <person name="Benoit I."/>
            <person name="Boyd A."/>
            <person name="Carlson A."/>
            <person name="Copeland A."/>
            <person name="Coutinho P.M."/>
            <person name="de Vries R.P."/>
            <person name="Ferreira P."/>
            <person name="Findley K."/>
            <person name="Foster B."/>
            <person name="Gaskell J."/>
            <person name="Glotzer D."/>
            <person name="Gorecki P."/>
            <person name="Heitman J."/>
            <person name="Hesse C."/>
            <person name="Hori C."/>
            <person name="Igarashi K."/>
            <person name="Jurgens J.A."/>
            <person name="Kallen N."/>
            <person name="Kersten P."/>
            <person name="Kohler A."/>
            <person name="Kuees U."/>
            <person name="Kumar T.K.A."/>
            <person name="Kuo A."/>
            <person name="LaButti K."/>
            <person name="Larrondo L.F."/>
            <person name="Lindquist E."/>
            <person name="Ling A."/>
            <person name="Lombard V."/>
            <person name="Lucas S."/>
            <person name="Lundell T."/>
            <person name="Martin R."/>
            <person name="McLaughlin D.J."/>
            <person name="Morgenstern I."/>
            <person name="Morin E."/>
            <person name="Murat C."/>
            <person name="Nagy L.G."/>
            <person name="Nolan M."/>
            <person name="Ohm R.A."/>
            <person name="Patyshakuliyeva A."/>
            <person name="Rokas A."/>
            <person name="Ruiz-Duenas F.J."/>
            <person name="Sabat G."/>
            <person name="Salamov A."/>
            <person name="Samejima M."/>
            <person name="Schmutz J."/>
            <person name="Slot J.C."/>
            <person name="St John F."/>
            <person name="Stenlid J."/>
            <person name="Sun H."/>
            <person name="Sun S."/>
            <person name="Syed K."/>
            <person name="Tsang A."/>
            <person name="Wiebenga A."/>
            <person name="Young D."/>
            <person name="Pisabarro A."/>
            <person name="Eastwood D.C."/>
            <person name="Martin F."/>
            <person name="Cullen D."/>
            <person name="Grigoriev I.V."/>
            <person name="Hibbett D.S."/>
        </authorList>
    </citation>
    <scope>NUCLEOTIDE SEQUENCE [LARGE SCALE GENOMIC DNA]</scope>
    <source>
        <strain evidence="2 3">ATCC 11539</strain>
    </source>
</reference>
<dbReference type="HOGENOM" id="CLU_2085077_0_0_1"/>
<dbReference type="PANTHER" id="PTHR23024:SF624">
    <property type="entry name" value="ALPHA_BETA HYDROLASE FOLD-3 DOMAIN-CONTAINING PROTEIN"/>
    <property type="match status" value="1"/>
</dbReference>
<evidence type="ECO:0000259" key="1">
    <source>
        <dbReference type="Pfam" id="PF07859"/>
    </source>
</evidence>
<proteinExistence type="predicted"/>
<dbReference type="PANTHER" id="PTHR23024">
    <property type="entry name" value="ARYLACETAMIDE DEACETYLASE"/>
    <property type="match status" value="1"/>
</dbReference>